<dbReference type="InterPro" id="IPR005467">
    <property type="entry name" value="His_kinase_dom"/>
</dbReference>
<keyword evidence="5 10" id="KW-0597">Phosphoprotein</keyword>
<dbReference type="CDD" id="cd00082">
    <property type="entry name" value="HisKA"/>
    <property type="match status" value="1"/>
</dbReference>
<dbReference type="Gene3D" id="1.10.287.130">
    <property type="match status" value="1"/>
</dbReference>
<keyword evidence="11" id="KW-0812">Transmembrane</keyword>
<keyword evidence="11" id="KW-1133">Transmembrane helix</keyword>
<dbReference type="RefSeq" id="WP_130180633.1">
    <property type="nucleotide sequence ID" value="NZ_CP035945.1"/>
</dbReference>
<sequence length="937" mass="104411">MREKSQMPGKGIRLLVMLALLFFAVLLPYDMVWAEENKEDKTLRVAFPEVEGFTETSADGTRHGIVVDYLNEIAKYTGWKYEYISADGETMTEKFLNGEYDLMGGTYYLEGMEEYFAYPDYNTGFGKSVLLARRDDSSIKAFDWRSMEGKSIGVYENARENIRRLKQFIESNGIGCTIRYYSKDQLQDGNLYPYLEKGEIDMILGNSAEDTETFRPVATFDAQPHYIVTAPGNQEILDGLNMALEKILDSNPNFAEERYQANFTDSGRASIYLNDGELAYIEQKKTVSVAVVKDWHPLFCKEYAEELHNGLIVDVLEEVKKFTGLEFSYVYAESYAKALKLVLEGEADILGAFLGTEEESIEMNLALTQTYGNLNDIITRNKSVSFPSKGLVGAVLEGRQMPASIETDKVIYYQNVAEALSAVNRGEADFFYGLSANMEEEMQKHHYTNVVPNTLVNNVNEISFAMKSPAETDLLTVMNKAINSMGSDKKDTLVNQNMMSAGVTSLTVVDLLYANPVLFITVIVCVFMLVVFLVLMAARSRVRSAEMQVSLEKAEAASKAKGEFLSRMSHEIRTPMNAIVGLSDLTCMMDDVPENVRNNLTKIRDSSHYLLSLISDILDMSRIESEMMTIDAEPFSAVQIVEEIQNIMTMEARKHGLEFEIHRDIRDDRLVGDAVRLKQVLMNLISNAFKFTPAGGHVRLYVQQTGKTGQNAVYKFRVVDNGTGISEENRQRIFEAFEQAGTSSARSQGTGLGLAISRNIVQLMGGELKLKSESGEGSEFYFTIEIPVGDAAEAKEESSGQEEELCLVDYQILLAEDNDLNADIACELLKIQGAVVTRARDGKEAVEIFGGSRPGDIQAILMDIQMPVMNGLEAAREIRSLDREDAAVVPIIAMTANAFKEDVEAAEAAGMNGFVAKPVDAEYLYQVLRKAATPRKD</sequence>
<evidence type="ECO:0000259" key="12">
    <source>
        <dbReference type="PROSITE" id="PS50109"/>
    </source>
</evidence>
<dbReference type="KEGG" id="bpro:PMF13cell1_02001"/>
<evidence type="ECO:0000256" key="11">
    <source>
        <dbReference type="SAM" id="Phobius"/>
    </source>
</evidence>
<keyword evidence="7" id="KW-0902">Two-component regulatory system</keyword>
<dbReference type="PROSITE" id="PS50110">
    <property type="entry name" value="RESPONSE_REGULATORY"/>
    <property type="match status" value="1"/>
</dbReference>
<dbReference type="SMART" id="SM00062">
    <property type="entry name" value="PBPb"/>
    <property type="match status" value="1"/>
</dbReference>
<comment type="function">
    <text evidence="8">May play the central regulatory role in sporulation. It may be an element of the effector pathway responsible for the activation of sporulation genes in response to nutritional stress. Spo0A may act in concert with spo0H (a sigma factor) to control the expression of some genes that are critical to the sporulation process.</text>
</comment>
<evidence type="ECO:0000259" key="13">
    <source>
        <dbReference type="PROSITE" id="PS50110"/>
    </source>
</evidence>
<dbReference type="SMART" id="SM00448">
    <property type="entry name" value="REC"/>
    <property type="match status" value="1"/>
</dbReference>
<dbReference type="InterPro" id="IPR003594">
    <property type="entry name" value="HATPase_dom"/>
</dbReference>
<dbReference type="InterPro" id="IPR003661">
    <property type="entry name" value="HisK_dim/P_dom"/>
</dbReference>
<dbReference type="Gene3D" id="3.30.565.10">
    <property type="entry name" value="Histidine kinase-like ATPase, C-terminal domain"/>
    <property type="match status" value="1"/>
</dbReference>
<dbReference type="FunFam" id="3.30.565.10:FF:000010">
    <property type="entry name" value="Sensor histidine kinase RcsC"/>
    <property type="match status" value="1"/>
</dbReference>
<dbReference type="CDD" id="cd16922">
    <property type="entry name" value="HATPase_EvgS-ArcB-TorS-like"/>
    <property type="match status" value="1"/>
</dbReference>
<dbReference type="PANTHER" id="PTHR45339">
    <property type="entry name" value="HYBRID SIGNAL TRANSDUCTION HISTIDINE KINASE J"/>
    <property type="match status" value="1"/>
</dbReference>
<name>A0A4P6LZP9_9FIRM</name>
<feature type="transmembrane region" description="Helical" evidence="11">
    <location>
        <begin position="517"/>
        <end position="538"/>
    </location>
</feature>
<dbReference type="GO" id="GO:0000155">
    <property type="term" value="F:phosphorelay sensor kinase activity"/>
    <property type="evidence" value="ECO:0007669"/>
    <property type="project" value="InterPro"/>
</dbReference>
<evidence type="ECO:0000256" key="7">
    <source>
        <dbReference type="ARBA" id="ARBA00023012"/>
    </source>
</evidence>
<evidence type="ECO:0000313" key="15">
    <source>
        <dbReference type="Proteomes" id="UP000289794"/>
    </source>
</evidence>
<evidence type="ECO:0000256" key="8">
    <source>
        <dbReference type="ARBA" id="ARBA00024867"/>
    </source>
</evidence>
<evidence type="ECO:0000256" key="4">
    <source>
        <dbReference type="ARBA" id="ARBA00018672"/>
    </source>
</evidence>
<organism evidence="14 15">
    <name type="scientific">Blautia producta</name>
    <dbReference type="NCBI Taxonomy" id="33035"/>
    <lineage>
        <taxon>Bacteria</taxon>
        <taxon>Bacillati</taxon>
        <taxon>Bacillota</taxon>
        <taxon>Clostridia</taxon>
        <taxon>Lachnospirales</taxon>
        <taxon>Lachnospiraceae</taxon>
        <taxon>Blautia</taxon>
    </lineage>
</organism>
<dbReference type="SUPFAM" id="SSF52172">
    <property type="entry name" value="CheY-like"/>
    <property type="match status" value="1"/>
</dbReference>
<protein>
    <recommendedName>
        <fullName evidence="9">Circadian input-output histidine kinase CikA</fullName>
        <ecNumber evidence="3">2.7.13.3</ecNumber>
    </recommendedName>
    <alternativeName>
        <fullName evidence="4">Stage 0 sporulation protein A homolog</fullName>
    </alternativeName>
</protein>
<dbReference type="EMBL" id="CP035945">
    <property type="protein sequence ID" value="QBE96457.1"/>
    <property type="molecule type" value="Genomic_DNA"/>
</dbReference>
<comment type="similarity">
    <text evidence="2">In the N-terminal section; belongs to the phytochrome family.</text>
</comment>
<dbReference type="SMART" id="SM00387">
    <property type="entry name" value="HATPase_c"/>
    <property type="match status" value="1"/>
</dbReference>
<dbReference type="PROSITE" id="PS50109">
    <property type="entry name" value="HIS_KIN"/>
    <property type="match status" value="1"/>
</dbReference>
<keyword evidence="14" id="KW-0808">Transferase</keyword>
<dbReference type="PANTHER" id="PTHR45339:SF1">
    <property type="entry name" value="HYBRID SIGNAL TRANSDUCTION HISTIDINE KINASE J"/>
    <property type="match status" value="1"/>
</dbReference>
<dbReference type="Proteomes" id="UP000289794">
    <property type="component" value="Chromosome"/>
</dbReference>
<dbReference type="SUPFAM" id="SSF53850">
    <property type="entry name" value="Periplasmic binding protein-like II"/>
    <property type="match status" value="2"/>
</dbReference>
<evidence type="ECO:0000256" key="3">
    <source>
        <dbReference type="ARBA" id="ARBA00012438"/>
    </source>
</evidence>
<dbReference type="Pfam" id="PF00497">
    <property type="entry name" value="SBP_bac_3"/>
    <property type="match status" value="1"/>
</dbReference>
<reference evidence="14 15" key="1">
    <citation type="submission" date="2019-01" db="EMBL/GenBank/DDBJ databases">
        <title>PMF-metabolizing Aryl O-demethylase.</title>
        <authorList>
            <person name="Kim M."/>
        </authorList>
    </citation>
    <scope>NUCLEOTIDE SEQUENCE [LARGE SCALE GENOMIC DNA]</scope>
    <source>
        <strain evidence="14 15">PMF1</strain>
    </source>
</reference>
<dbReference type="SUPFAM" id="SSF47384">
    <property type="entry name" value="Homodimeric domain of signal transducing histidine kinase"/>
    <property type="match status" value="1"/>
</dbReference>
<feature type="domain" description="Histidine kinase" evidence="12">
    <location>
        <begin position="567"/>
        <end position="788"/>
    </location>
</feature>
<feature type="modified residue" description="4-aspartylphosphate" evidence="10">
    <location>
        <position position="863"/>
    </location>
</feature>
<dbReference type="InterPro" id="IPR036890">
    <property type="entry name" value="HATPase_C_sf"/>
</dbReference>
<dbReference type="Pfam" id="PF00072">
    <property type="entry name" value="Response_reg"/>
    <property type="match status" value="1"/>
</dbReference>
<evidence type="ECO:0000256" key="9">
    <source>
        <dbReference type="ARBA" id="ARBA00074306"/>
    </source>
</evidence>
<dbReference type="InterPro" id="IPR036097">
    <property type="entry name" value="HisK_dim/P_sf"/>
</dbReference>
<evidence type="ECO:0000256" key="1">
    <source>
        <dbReference type="ARBA" id="ARBA00000085"/>
    </source>
</evidence>
<dbReference type="Pfam" id="PF02518">
    <property type="entry name" value="HATPase_c"/>
    <property type="match status" value="1"/>
</dbReference>
<keyword evidence="11" id="KW-0472">Membrane</keyword>
<evidence type="ECO:0000256" key="2">
    <source>
        <dbReference type="ARBA" id="ARBA00006402"/>
    </source>
</evidence>
<evidence type="ECO:0000256" key="10">
    <source>
        <dbReference type="PROSITE-ProRule" id="PRU00169"/>
    </source>
</evidence>
<dbReference type="Gene3D" id="3.40.50.2300">
    <property type="match status" value="1"/>
</dbReference>
<proteinExistence type="inferred from homology"/>
<dbReference type="CDD" id="cd17546">
    <property type="entry name" value="REC_hyHK_CKI1_RcsC-like"/>
    <property type="match status" value="1"/>
</dbReference>
<dbReference type="InterPro" id="IPR001789">
    <property type="entry name" value="Sig_transdc_resp-reg_receiver"/>
</dbReference>
<comment type="catalytic activity">
    <reaction evidence="1">
        <text>ATP + protein L-histidine = ADP + protein N-phospho-L-histidine.</text>
        <dbReference type="EC" id="2.7.13.3"/>
    </reaction>
</comment>
<gene>
    <name evidence="14" type="primary">rpfC_3</name>
    <name evidence="14" type="ORF">PMF13cell1_02001</name>
</gene>
<dbReference type="InterPro" id="IPR001638">
    <property type="entry name" value="Solute-binding_3/MltF_N"/>
</dbReference>
<keyword evidence="6" id="KW-0418">Kinase</keyword>
<dbReference type="EC" id="2.7.13.3" evidence="3"/>
<dbReference type="Pfam" id="PF00512">
    <property type="entry name" value="HisKA"/>
    <property type="match status" value="1"/>
</dbReference>
<dbReference type="InterPro" id="IPR011006">
    <property type="entry name" value="CheY-like_superfamily"/>
</dbReference>
<dbReference type="SUPFAM" id="SSF55874">
    <property type="entry name" value="ATPase domain of HSP90 chaperone/DNA topoisomerase II/histidine kinase"/>
    <property type="match status" value="1"/>
</dbReference>
<dbReference type="PRINTS" id="PR00344">
    <property type="entry name" value="BCTRLSENSOR"/>
</dbReference>
<evidence type="ECO:0000256" key="5">
    <source>
        <dbReference type="ARBA" id="ARBA00022553"/>
    </source>
</evidence>
<dbReference type="InterPro" id="IPR004358">
    <property type="entry name" value="Sig_transdc_His_kin-like_C"/>
</dbReference>
<evidence type="ECO:0000313" key="14">
    <source>
        <dbReference type="EMBL" id="QBE96457.1"/>
    </source>
</evidence>
<evidence type="ECO:0000256" key="6">
    <source>
        <dbReference type="ARBA" id="ARBA00022777"/>
    </source>
</evidence>
<dbReference type="AlphaFoldDB" id="A0A4P6LZP9"/>
<accession>A0A4P6LZP9</accession>
<dbReference type="SMART" id="SM00388">
    <property type="entry name" value="HisKA"/>
    <property type="match status" value="1"/>
</dbReference>
<dbReference type="Gene3D" id="3.40.190.10">
    <property type="entry name" value="Periplasmic binding protein-like II"/>
    <property type="match status" value="4"/>
</dbReference>
<feature type="domain" description="Response regulatory" evidence="13">
    <location>
        <begin position="811"/>
        <end position="932"/>
    </location>
</feature>